<gene>
    <name evidence="1" type="ORF">pqer_cds_617</name>
</gene>
<proteinExistence type="predicted"/>
<dbReference type="RefSeq" id="YP_009483308.1">
    <property type="nucleotide sequence ID" value="NC_037667.1"/>
</dbReference>
<dbReference type="GeneID" id="36844180"/>
<name>A0A2U7U9D0_9VIRU</name>
<dbReference type="Proteomes" id="UP000248852">
    <property type="component" value="Segment"/>
</dbReference>
<dbReference type="KEGG" id="vg:36844180"/>
<evidence type="ECO:0000313" key="1">
    <source>
        <dbReference type="EMBL" id="AVK75039.1"/>
    </source>
</evidence>
<protein>
    <submittedName>
        <fullName evidence="1">Uncharacterized protein</fullName>
    </submittedName>
</protein>
<accession>A0A2U7U9D0</accession>
<dbReference type="EMBL" id="MG011689">
    <property type="protein sequence ID" value="AVK75039.1"/>
    <property type="molecule type" value="Genomic_DNA"/>
</dbReference>
<sequence length="221" mass="24754">MLPVFISPDEEQTSLFITMTEIVEGSVIKDDQGFDVAVFRIRHGRALYVWVEENGTNPCLTYVATRTTQNLFGRAVTKEVDKDKYDKWASSIKKLMTKAFGKPPSGRIRYSVIDYTDGTKSSDPINLRNPSDTGRRPVVQLTKSKDGWALYAEITHTDEVETNGRSDVLIETPVGFKGPDGCVNCDTIIALGDVHDKPSPHVLPEEFMRKVVTAIIRNFEL</sequence>
<reference evidence="1" key="1">
    <citation type="journal article" date="2018" name="Nat. Commun.">
        <title>Diversity and evolution of the emerging Pandoraviridae family.</title>
        <authorList>
            <person name="Legendre M."/>
            <person name="Fabre E."/>
            <person name="Poirot O."/>
            <person name="Jeudy S."/>
            <person name="Lartigue A."/>
            <person name="Alempic J.M."/>
            <person name="Beucher L."/>
            <person name="Philippe N."/>
            <person name="Bertaux L."/>
            <person name="Christo-Foroux E."/>
            <person name="Labadie K."/>
            <person name="Coute Y."/>
            <person name="Abergel C."/>
            <person name="Claverie J.M."/>
        </authorList>
    </citation>
    <scope>NUCLEOTIDE SEQUENCE [LARGE SCALE GENOMIC DNA]</scope>
    <source>
        <strain evidence="1">Quercus</strain>
    </source>
</reference>
<organism evidence="1">
    <name type="scientific">Pandoravirus quercus</name>
    <dbReference type="NCBI Taxonomy" id="2107709"/>
    <lineage>
        <taxon>Viruses</taxon>
        <taxon>Pandoravirus</taxon>
    </lineage>
</organism>